<accession>A0A177NH15</accession>
<feature type="domain" description="Beta-ketoacyl synthase-like N-terminal" evidence="1">
    <location>
        <begin position="40"/>
        <end position="250"/>
    </location>
</feature>
<keyword evidence="3" id="KW-1185">Reference proteome</keyword>
<comment type="caution">
    <text evidence="2">The sequence shown here is derived from an EMBL/GenBank/DDBJ whole genome shotgun (WGS) entry which is preliminary data.</text>
</comment>
<evidence type="ECO:0000313" key="3">
    <source>
        <dbReference type="Proteomes" id="UP000078476"/>
    </source>
</evidence>
<sequence length="254" mass="28033">MPASLASPTTPTRQVAQLSFTLKHWCLWQDQAPLTHDIWPVGEVLPFNAKAADVSFLPMMQRRRLSPLARAACAVAWQCQQKHGDMPTVFFSNHGESQYYFEILENLAAQQGVSPSRFSLCVHNAIAGLSSLHRASFLPYVALAGGTEGLFAAFIEAAGMLLDVPQVLVVCYEQPLPADYQAYVAYSNTTWALAMVLVRSSEAGYQLRLAREAGQVPNTDKSQPSQLIQAILANQRHGQSELEQSHWCWSLTDA</sequence>
<dbReference type="OrthoDB" id="9798676at2"/>
<evidence type="ECO:0000313" key="2">
    <source>
        <dbReference type="EMBL" id="OAI17396.1"/>
    </source>
</evidence>
<dbReference type="STRING" id="980561.A1359_06105"/>
<dbReference type="Pfam" id="PF13723">
    <property type="entry name" value="Ketoacyl-synt_2"/>
    <property type="match status" value="1"/>
</dbReference>
<dbReference type="RefSeq" id="WP_066980038.1">
    <property type="nucleotide sequence ID" value="NZ_LUUI01000088.1"/>
</dbReference>
<protein>
    <recommendedName>
        <fullName evidence="1">Beta-ketoacyl synthase-like N-terminal domain-containing protein</fullName>
    </recommendedName>
</protein>
<name>A0A177NH15_9GAMM</name>
<reference evidence="2 3" key="1">
    <citation type="submission" date="2016-03" db="EMBL/GenBank/DDBJ databases">
        <authorList>
            <person name="Ploux O."/>
        </authorList>
    </citation>
    <scope>NUCLEOTIDE SEQUENCE [LARGE SCALE GENOMIC DNA]</scope>
    <source>
        <strain evidence="2 3">R-45370</strain>
    </source>
</reference>
<dbReference type="Proteomes" id="UP000078476">
    <property type="component" value="Unassembled WGS sequence"/>
</dbReference>
<evidence type="ECO:0000259" key="1">
    <source>
        <dbReference type="Pfam" id="PF13723"/>
    </source>
</evidence>
<dbReference type="InterPro" id="IPR014030">
    <property type="entry name" value="Ketoacyl_synth_N"/>
</dbReference>
<organism evidence="2 3">
    <name type="scientific">Methylomonas lenta</name>
    <dbReference type="NCBI Taxonomy" id="980561"/>
    <lineage>
        <taxon>Bacteria</taxon>
        <taxon>Pseudomonadati</taxon>
        <taxon>Pseudomonadota</taxon>
        <taxon>Gammaproteobacteria</taxon>
        <taxon>Methylococcales</taxon>
        <taxon>Methylococcaceae</taxon>
        <taxon>Methylomonas</taxon>
    </lineage>
</organism>
<dbReference type="EMBL" id="LUUI01000088">
    <property type="protein sequence ID" value="OAI17396.1"/>
    <property type="molecule type" value="Genomic_DNA"/>
</dbReference>
<gene>
    <name evidence="2" type="ORF">A1359_06105</name>
</gene>
<dbReference type="AlphaFoldDB" id="A0A177NH15"/>
<proteinExistence type="predicted"/>